<evidence type="ECO:0000313" key="3">
    <source>
        <dbReference type="Proteomes" id="UP000887116"/>
    </source>
</evidence>
<reference evidence="2" key="1">
    <citation type="submission" date="2020-07" db="EMBL/GenBank/DDBJ databases">
        <title>Multicomponent nature underlies the extraordinary mechanical properties of spider dragline silk.</title>
        <authorList>
            <person name="Kono N."/>
            <person name="Nakamura H."/>
            <person name="Mori M."/>
            <person name="Yoshida Y."/>
            <person name="Ohtoshi R."/>
            <person name="Malay A.D."/>
            <person name="Moran D.A.P."/>
            <person name="Tomita M."/>
            <person name="Numata K."/>
            <person name="Arakawa K."/>
        </authorList>
    </citation>
    <scope>NUCLEOTIDE SEQUENCE</scope>
</reference>
<keyword evidence="3" id="KW-1185">Reference proteome</keyword>
<organism evidence="2 3">
    <name type="scientific">Trichonephila clavata</name>
    <name type="common">Joro spider</name>
    <name type="synonym">Nephila clavata</name>
    <dbReference type="NCBI Taxonomy" id="2740835"/>
    <lineage>
        <taxon>Eukaryota</taxon>
        <taxon>Metazoa</taxon>
        <taxon>Ecdysozoa</taxon>
        <taxon>Arthropoda</taxon>
        <taxon>Chelicerata</taxon>
        <taxon>Arachnida</taxon>
        <taxon>Araneae</taxon>
        <taxon>Araneomorphae</taxon>
        <taxon>Entelegynae</taxon>
        <taxon>Araneoidea</taxon>
        <taxon>Nephilidae</taxon>
        <taxon>Trichonephila</taxon>
    </lineage>
</organism>
<name>A0A8X6ISZ6_TRICU</name>
<protein>
    <submittedName>
        <fullName evidence="2">Uncharacterized protein</fullName>
    </submittedName>
</protein>
<accession>A0A8X6ISZ6</accession>
<comment type="caution">
    <text evidence="2">The sequence shown here is derived from an EMBL/GenBank/DDBJ whole genome shotgun (WGS) entry which is preliminary data.</text>
</comment>
<gene>
    <name evidence="2" type="ORF">TNCT_88461</name>
</gene>
<sequence length="139" mass="16326">MFENATKEDLVTVLVEMGEIVDADLGIMELKQKLMLIKAYLEDEKFVRGILATTIEDRMEKEVYRKKEEKKKEEHRKKEEYKKKEEEFKKKAEERHLERIQKLELARIEAARGKVDKAKIIEAWCKAEEEAKLKAGGGT</sequence>
<feature type="region of interest" description="Disordered" evidence="1">
    <location>
        <begin position="65"/>
        <end position="86"/>
    </location>
</feature>
<dbReference type="Proteomes" id="UP000887116">
    <property type="component" value="Unassembled WGS sequence"/>
</dbReference>
<dbReference type="EMBL" id="BMAO01016698">
    <property type="protein sequence ID" value="GFR10545.1"/>
    <property type="molecule type" value="Genomic_DNA"/>
</dbReference>
<dbReference type="AlphaFoldDB" id="A0A8X6ISZ6"/>
<evidence type="ECO:0000313" key="2">
    <source>
        <dbReference type="EMBL" id="GFR10545.1"/>
    </source>
</evidence>
<evidence type="ECO:0000256" key="1">
    <source>
        <dbReference type="SAM" id="MobiDB-lite"/>
    </source>
</evidence>
<proteinExistence type="predicted"/>